<keyword evidence="7" id="KW-1185">Reference proteome</keyword>
<evidence type="ECO:0000256" key="4">
    <source>
        <dbReference type="ARBA" id="ARBA00023136"/>
    </source>
</evidence>
<keyword evidence="4 5" id="KW-0472">Membrane</keyword>
<feature type="transmembrane region" description="Helical" evidence="5">
    <location>
        <begin position="224"/>
        <end position="242"/>
    </location>
</feature>
<dbReference type="Proteomes" id="UP001156141">
    <property type="component" value="Unassembled WGS sequence"/>
</dbReference>
<feature type="transmembrane region" description="Helical" evidence="5">
    <location>
        <begin position="342"/>
        <end position="363"/>
    </location>
</feature>
<feature type="transmembrane region" description="Helical" evidence="5">
    <location>
        <begin position="270"/>
        <end position="287"/>
    </location>
</feature>
<dbReference type="InterPro" id="IPR052556">
    <property type="entry name" value="PolySynth_Transporter"/>
</dbReference>
<keyword evidence="3 5" id="KW-1133">Transmembrane helix</keyword>
<feature type="transmembrane region" description="Helical" evidence="5">
    <location>
        <begin position="180"/>
        <end position="203"/>
    </location>
</feature>
<feature type="transmembrane region" description="Helical" evidence="5">
    <location>
        <begin position="154"/>
        <end position="174"/>
    </location>
</feature>
<feature type="transmembrane region" description="Helical" evidence="5">
    <location>
        <begin position="31"/>
        <end position="49"/>
    </location>
</feature>
<protein>
    <submittedName>
        <fullName evidence="6">Flippase</fullName>
    </submittedName>
</protein>
<dbReference type="Pfam" id="PF01943">
    <property type="entry name" value="Polysacc_synt"/>
    <property type="match status" value="1"/>
</dbReference>
<dbReference type="CDD" id="cd13128">
    <property type="entry name" value="MATE_Wzx_like"/>
    <property type="match status" value="1"/>
</dbReference>
<proteinExistence type="predicted"/>
<evidence type="ECO:0000313" key="6">
    <source>
        <dbReference type="EMBL" id="MCH4552111.1"/>
    </source>
</evidence>
<accession>A0ABS9RGN8</accession>
<evidence type="ECO:0000313" key="7">
    <source>
        <dbReference type="Proteomes" id="UP001156141"/>
    </source>
</evidence>
<dbReference type="RefSeq" id="WP_240572428.1">
    <property type="nucleotide sequence ID" value="NZ_CP136709.1"/>
</dbReference>
<comment type="caution">
    <text evidence="6">The sequence shown here is derived from an EMBL/GenBank/DDBJ whole genome shotgun (WGS) entry which is preliminary data.</text>
</comment>
<evidence type="ECO:0000256" key="3">
    <source>
        <dbReference type="ARBA" id="ARBA00022989"/>
    </source>
</evidence>
<feature type="transmembrane region" description="Helical" evidence="5">
    <location>
        <begin position="91"/>
        <end position="116"/>
    </location>
</feature>
<feature type="transmembrane region" description="Helical" evidence="5">
    <location>
        <begin position="122"/>
        <end position="142"/>
    </location>
</feature>
<dbReference type="EMBL" id="JAKVQD010000001">
    <property type="protein sequence ID" value="MCH4552111.1"/>
    <property type="molecule type" value="Genomic_DNA"/>
</dbReference>
<dbReference type="PANTHER" id="PTHR43424">
    <property type="entry name" value="LOCUS PUTATIVE PROTEIN 1-RELATED"/>
    <property type="match status" value="1"/>
</dbReference>
<evidence type="ECO:0000256" key="2">
    <source>
        <dbReference type="ARBA" id="ARBA00022692"/>
    </source>
</evidence>
<comment type="subcellular location">
    <subcellularLocation>
        <location evidence="1">Membrane</location>
        <topology evidence="1">Multi-pass membrane protein</topology>
    </subcellularLocation>
</comment>
<sequence length="450" mass="50701">MNLVKVANNLIKSNGFVKYGKNTIWLLSEKIVRLLSGLLIGTWVANYLGPGEYGLYNYAVSIATLFASIASLGLDGILVRELLNNKNEENIIFTSFVLKLIGATVSLILIIIFLQIRPESNIVTKLIIIMALSTFFQSFSVIDVFFQSVVKSRYTVISNITSIILSSVLKVILIMSASSLIAFAWVLFAEKLIAAVWMVYFFYKDKANLYLKNLKFSKLLSVSLLKDSWLLIFSAISITLYMKMDQIFLMNMVSEKAVGEYVAATRLSELWYFIPLIISSSLFPAIINAKKRSQALYLFRIQKLYNLMVLLALLVCIPITLFGKFVIDFLYGIEYHSATPVLMIHIWAGIFVFLGVASSKWLINENLQSLVFKRTLFGGFVNLGLNLILIPHWGAIGAAVATLIGQLSANYLFDLFGSKTIEMFKMKTKALILFWDISLEFKNNIVNKKC</sequence>
<dbReference type="InterPro" id="IPR002797">
    <property type="entry name" value="Polysacc_synth"/>
</dbReference>
<evidence type="ECO:0000256" key="1">
    <source>
        <dbReference type="ARBA" id="ARBA00004141"/>
    </source>
</evidence>
<gene>
    <name evidence="6" type="ORF">MKW35_05725</name>
</gene>
<evidence type="ECO:0000256" key="5">
    <source>
        <dbReference type="SAM" id="Phobius"/>
    </source>
</evidence>
<keyword evidence="2 5" id="KW-0812">Transmembrane</keyword>
<name>A0ABS9RGN8_9FLAO</name>
<feature type="transmembrane region" description="Helical" evidence="5">
    <location>
        <begin position="307"/>
        <end position="327"/>
    </location>
</feature>
<feature type="transmembrane region" description="Helical" evidence="5">
    <location>
        <begin position="55"/>
        <end position="79"/>
    </location>
</feature>
<reference evidence="6" key="1">
    <citation type="submission" date="2022-02" db="EMBL/GenBank/DDBJ databases">
        <title>Aestuariibaculum sp., a marine bacterium isolated from sediment in Guangxi.</title>
        <authorList>
            <person name="Ying J."/>
        </authorList>
    </citation>
    <scope>NUCLEOTIDE SEQUENCE</scope>
    <source>
        <strain evidence="6">L182</strain>
    </source>
</reference>
<organism evidence="6 7">
    <name type="scientific">Aestuariibaculum lutulentum</name>
    <dbReference type="NCBI Taxonomy" id="2920935"/>
    <lineage>
        <taxon>Bacteria</taxon>
        <taxon>Pseudomonadati</taxon>
        <taxon>Bacteroidota</taxon>
        <taxon>Flavobacteriia</taxon>
        <taxon>Flavobacteriales</taxon>
        <taxon>Flavobacteriaceae</taxon>
    </lineage>
</organism>
<dbReference type="PANTHER" id="PTHR43424:SF1">
    <property type="entry name" value="LOCUS PUTATIVE PROTEIN 1-RELATED"/>
    <property type="match status" value="1"/>
</dbReference>